<dbReference type="Gene3D" id="1.20.140.10">
    <property type="entry name" value="Butyryl-CoA Dehydrogenase, subunit A, domain 3"/>
    <property type="match status" value="1"/>
</dbReference>
<evidence type="ECO:0000313" key="6">
    <source>
        <dbReference type="Proteomes" id="UP000603200"/>
    </source>
</evidence>
<sequence>MEIIDRLDPFTADLPIEEAELVAAASALVPILSANAGVADRTETLPAEDLTAMHKAGLLRLATPRIYGGAQAGAAAVTAIAAELARGCSSAGWVLTVFYSGGLAVWMFPDEVRRRVWANDPDATVCGASGGAVPARPADGGYVLKGRWGWASGAHHATWAILDVTAGDDRGFALVPVGELSIEETWHMAGMRGTGSDTLVAADVFVPQDQVLLMSQHAGFATDLPRPQGLMGTLSAPVLGMGMALYDHIVATLTAGRPLKSGPYARAIDAPGVRSNVADAAMLIDSAILQAARSARLVDRAARAGERLTPLADARIRMDNGFAARQIRRAADKLLDVGGASRFAESDPAQRIWRDLGTAMRHPAYITEIDREKYADLLLAVS</sequence>
<evidence type="ECO:0000313" key="5">
    <source>
        <dbReference type="EMBL" id="GIE26116.1"/>
    </source>
</evidence>
<evidence type="ECO:0000259" key="4">
    <source>
        <dbReference type="Pfam" id="PF08028"/>
    </source>
</evidence>
<reference evidence="5 6" key="1">
    <citation type="submission" date="2021-01" db="EMBL/GenBank/DDBJ databases">
        <title>Whole genome shotgun sequence of Actinoplanes humidus NBRC 14915.</title>
        <authorList>
            <person name="Komaki H."/>
            <person name="Tamura T."/>
        </authorList>
    </citation>
    <scope>NUCLEOTIDE SEQUENCE [LARGE SCALE GENOMIC DNA]</scope>
    <source>
        <strain evidence="5 6">NBRC 14915</strain>
    </source>
</reference>
<feature type="domain" description="Acyl-CoA dehydrogenase/oxidase N-terminal" evidence="3">
    <location>
        <begin position="35"/>
        <end position="98"/>
    </location>
</feature>
<dbReference type="Gene3D" id="1.10.540.10">
    <property type="entry name" value="Acyl-CoA dehydrogenase/oxidase, N-terminal domain"/>
    <property type="match status" value="1"/>
</dbReference>
<accession>A0ABQ4A5K7</accession>
<gene>
    <name evidence="5" type="ORF">Ahu01nite_092180</name>
</gene>
<dbReference type="InterPro" id="IPR013786">
    <property type="entry name" value="AcylCoA_DH/ox_N"/>
</dbReference>
<evidence type="ECO:0000256" key="2">
    <source>
        <dbReference type="ARBA" id="ARBA00049661"/>
    </source>
</evidence>
<dbReference type="RefSeq" id="WP_203843030.1">
    <property type="nucleotide sequence ID" value="NZ_BAAATV010000015.1"/>
</dbReference>
<dbReference type="PANTHER" id="PTHR48083:SF19">
    <property type="entry name" value="FLAVIN-DEPENDENT MONOOXYGENASE, OXYGENASE SUBUNIT HSAA"/>
    <property type="match status" value="1"/>
</dbReference>
<dbReference type="SUPFAM" id="SSF47203">
    <property type="entry name" value="Acyl-CoA dehydrogenase C-terminal domain-like"/>
    <property type="match status" value="1"/>
</dbReference>
<name>A0ABQ4A5K7_9ACTN</name>
<dbReference type="EMBL" id="BOMN01000136">
    <property type="protein sequence ID" value="GIE26116.1"/>
    <property type="molecule type" value="Genomic_DNA"/>
</dbReference>
<dbReference type="InterPro" id="IPR009100">
    <property type="entry name" value="AcylCoA_DH/oxidase_NM_dom_sf"/>
</dbReference>
<comment type="similarity">
    <text evidence="2">Belongs to the HpaH/HsaA monooxygenase family.</text>
</comment>
<keyword evidence="1" id="KW-0560">Oxidoreductase</keyword>
<evidence type="ECO:0000259" key="3">
    <source>
        <dbReference type="Pfam" id="PF02771"/>
    </source>
</evidence>
<organism evidence="5 6">
    <name type="scientific">Winogradskya humida</name>
    <dbReference type="NCBI Taxonomy" id="113566"/>
    <lineage>
        <taxon>Bacteria</taxon>
        <taxon>Bacillati</taxon>
        <taxon>Actinomycetota</taxon>
        <taxon>Actinomycetes</taxon>
        <taxon>Micromonosporales</taxon>
        <taxon>Micromonosporaceae</taxon>
        <taxon>Winogradskya</taxon>
    </lineage>
</organism>
<dbReference type="InterPro" id="IPR013107">
    <property type="entry name" value="Acyl-CoA_DH_C"/>
</dbReference>
<dbReference type="PIRSF" id="PIRSF016578">
    <property type="entry name" value="HsaA"/>
    <property type="match status" value="1"/>
</dbReference>
<dbReference type="PANTHER" id="PTHR48083">
    <property type="entry name" value="MEDIUM-CHAIN SPECIFIC ACYL-COA DEHYDROGENASE, MITOCHONDRIAL-RELATED"/>
    <property type="match status" value="1"/>
</dbReference>
<dbReference type="InterPro" id="IPR037069">
    <property type="entry name" value="AcylCoA_DH/ox_N_sf"/>
</dbReference>
<dbReference type="InterPro" id="IPR046373">
    <property type="entry name" value="Acyl-CoA_Oxase/DH_mid-dom_sf"/>
</dbReference>
<feature type="domain" description="Acyl-CoA dehydrogenase C-terminal" evidence="4">
    <location>
        <begin position="234"/>
        <end position="362"/>
    </location>
</feature>
<protein>
    <submittedName>
        <fullName evidence="5">Acyl-CoA dehydrogenase</fullName>
    </submittedName>
</protein>
<keyword evidence="6" id="KW-1185">Reference proteome</keyword>
<dbReference type="Proteomes" id="UP000603200">
    <property type="component" value="Unassembled WGS sequence"/>
</dbReference>
<dbReference type="Gene3D" id="2.40.110.10">
    <property type="entry name" value="Butyryl-CoA Dehydrogenase, subunit A, domain 2"/>
    <property type="match status" value="1"/>
</dbReference>
<dbReference type="SUPFAM" id="SSF56645">
    <property type="entry name" value="Acyl-CoA dehydrogenase NM domain-like"/>
    <property type="match status" value="1"/>
</dbReference>
<dbReference type="InterPro" id="IPR036250">
    <property type="entry name" value="AcylCo_DH-like_C"/>
</dbReference>
<comment type="caution">
    <text evidence="5">The sequence shown here is derived from an EMBL/GenBank/DDBJ whole genome shotgun (WGS) entry which is preliminary data.</text>
</comment>
<evidence type="ECO:0000256" key="1">
    <source>
        <dbReference type="ARBA" id="ARBA00023002"/>
    </source>
</evidence>
<dbReference type="InterPro" id="IPR050741">
    <property type="entry name" value="Acyl-CoA_dehydrogenase"/>
</dbReference>
<dbReference type="Pfam" id="PF08028">
    <property type="entry name" value="Acyl-CoA_dh_2"/>
    <property type="match status" value="1"/>
</dbReference>
<proteinExistence type="inferred from homology"/>
<dbReference type="Pfam" id="PF02771">
    <property type="entry name" value="Acyl-CoA_dh_N"/>
    <property type="match status" value="1"/>
</dbReference>